<evidence type="ECO:0000313" key="1">
    <source>
        <dbReference type="EMBL" id="AEG91980.1"/>
    </source>
</evidence>
<dbReference type="EMBL" id="CP000245">
    <property type="protein sequence ID" value="AEG91980.1"/>
    <property type="molecule type" value="Genomic_DNA"/>
</dbReference>
<dbReference type="Proteomes" id="UP000008385">
    <property type="component" value="Chromosome"/>
</dbReference>
<protein>
    <submittedName>
        <fullName evidence="1">Uncharacterized protein</fullName>
    </submittedName>
</protein>
<dbReference type="AlphaFoldDB" id="F5XYZ2"/>
<dbReference type="InterPro" id="IPR016181">
    <property type="entry name" value="Acyl_CoA_acyltransferase"/>
</dbReference>
<dbReference type="HOGENOM" id="CLU_803359_0_0_4"/>
<dbReference type="KEGG" id="rta:Rta_08966"/>
<name>F5XYZ2_RAMTT</name>
<keyword evidence="2" id="KW-1185">Reference proteome</keyword>
<evidence type="ECO:0000313" key="2">
    <source>
        <dbReference type="Proteomes" id="UP000008385"/>
    </source>
</evidence>
<sequence length="292" mass="32074">MFPEGALTFEYLDWLYRKSPDGLNISSDYTEAGKLLGHYTMVPQRWIIGGESKLMALSLNTAVHEEARGKGLFVRLAEETYSIAARHGIRGIVGVANANSTPGFVKRLGFTLVSPLPVVAGVALPVPLHAASNHTVNAAFLNSKQFTLLTARLHFNRPGGAAQEWSIDKLRWRLSSPKCQYALHAHKSGVLVTTTATGPLGARVVIALKFFPSNEVDQVDTAALIRQAAAYHKAWFFIYSGFNNSASLKGIPLPRRLLPSPLNLIYRKLDSTLPDAISIQFSSFEFLDFDAY</sequence>
<proteinExistence type="predicted"/>
<accession>F5XYZ2</accession>
<gene>
    <name evidence="1" type="ordered locus">Rta_08966</name>
</gene>
<dbReference type="eggNOG" id="COG3153">
    <property type="taxonomic scope" value="Bacteria"/>
</dbReference>
<dbReference type="STRING" id="365046.Rta_08966"/>
<organism evidence="1 2">
    <name type="scientific">Ramlibacter tataouinensis (strain ATCC BAA-407 / DSM 14655 / LMG 21543 / TTB310)</name>
    <dbReference type="NCBI Taxonomy" id="365046"/>
    <lineage>
        <taxon>Bacteria</taxon>
        <taxon>Pseudomonadati</taxon>
        <taxon>Pseudomonadota</taxon>
        <taxon>Betaproteobacteria</taxon>
        <taxon>Burkholderiales</taxon>
        <taxon>Comamonadaceae</taxon>
        <taxon>Ramlibacter</taxon>
    </lineage>
</organism>
<dbReference type="Pfam" id="PF13527">
    <property type="entry name" value="Acetyltransf_9"/>
    <property type="match status" value="1"/>
</dbReference>
<dbReference type="SUPFAM" id="SSF55729">
    <property type="entry name" value="Acyl-CoA N-acyltransferases (Nat)"/>
    <property type="match status" value="1"/>
</dbReference>
<reference evidence="2" key="1">
    <citation type="submission" date="2006-01" db="EMBL/GenBank/DDBJ databases">
        <title>Genome of the cyst-dividing bacterium Ramlibacter tataouinensis.</title>
        <authorList>
            <person name="Barakat M."/>
            <person name="Ortet P."/>
            <person name="De Luca G."/>
            <person name="Jourlin-Castelli C."/>
            <person name="Ansaldi M."/>
            <person name="Py B."/>
            <person name="Fichant G."/>
            <person name="Coutinho P."/>
            <person name="Voulhoux R."/>
            <person name="Bastien O."/>
            <person name="Roy S."/>
            <person name="Marechal E."/>
            <person name="Henrissat B."/>
            <person name="Quentin Y."/>
            <person name="Noirot P."/>
            <person name="Filloux A."/>
            <person name="Mejean V."/>
            <person name="DuBow M."/>
            <person name="Barras F."/>
            <person name="Heulin T."/>
        </authorList>
    </citation>
    <scope>NUCLEOTIDE SEQUENCE [LARGE SCALE GENOMIC DNA]</scope>
    <source>
        <strain evidence="2">ATCC BAA-407 / DSM 14655 / LMG 21543 / TTB310</strain>
    </source>
</reference>
<dbReference type="Gene3D" id="3.40.630.30">
    <property type="match status" value="1"/>
</dbReference>
<reference evidence="1 2" key="2">
    <citation type="journal article" date="2011" name="PLoS ONE">
        <title>The Cyst-Dividing Bacterium Ramlibacter tataouinensis TTB310 Genome Reveals a Well-Stocked Toolbox for Adaptation to a Desert Environment.</title>
        <authorList>
            <person name="De Luca G."/>
            <person name="Barakat M."/>
            <person name="Ortet P."/>
            <person name="Fochesato S."/>
            <person name="Jourlin-Castelli C."/>
            <person name="Ansaldi M."/>
            <person name="Py B."/>
            <person name="Fichant G."/>
            <person name="Coutinho P.M."/>
            <person name="Voulhoux R."/>
            <person name="Bastien O."/>
            <person name="Marechal E."/>
            <person name="Henrissat B."/>
            <person name="Quentin Y."/>
            <person name="Noirot P."/>
            <person name="Filloux A."/>
            <person name="Mejean V."/>
            <person name="Dubow M.S."/>
            <person name="Barras F."/>
            <person name="Barbe V."/>
            <person name="Weissenbach J."/>
            <person name="Mihalcescu I."/>
            <person name="Vermeglio A."/>
            <person name="Achouak W."/>
            <person name="Heulin T."/>
        </authorList>
    </citation>
    <scope>NUCLEOTIDE SEQUENCE [LARGE SCALE GENOMIC DNA]</scope>
    <source>
        <strain evidence="2">ATCC BAA-407 / DSM 14655 / LMG 21543 / TTB310</strain>
    </source>
</reference>